<organism evidence="1 3">
    <name type="scientific">Pseudomonas umsongensis</name>
    <dbReference type="NCBI Taxonomy" id="198618"/>
    <lineage>
        <taxon>Bacteria</taxon>
        <taxon>Pseudomonadati</taxon>
        <taxon>Pseudomonadota</taxon>
        <taxon>Gammaproteobacteria</taxon>
        <taxon>Pseudomonadales</taxon>
        <taxon>Pseudomonadaceae</taxon>
        <taxon>Pseudomonas</taxon>
    </lineage>
</organism>
<dbReference type="KEGG" id="pum:HGP31_25900"/>
<dbReference type="KEGG" id="pum:HGP31_24420"/>
<dbReference type="EMBL" id="CP051487">
    <property type="protein sequence ID" value="QJC76731.1"/>
    <property type="molecule type" value="Genomic_DNA"/>
</dbReference>
<name>A0AAE6ZRN0_9PSED</name>
<dbReference type="EMBL" id="CP051487">
    <property type="protein sequence ID" value="QJC76732.1"/>
    <property type="molecule type" value="Genomic_DNA"/>
</dbReference>
<sequence length="48" mass="5055">MIPIRKWLSKLTLVTTLVMAISAIVGAAEKSNILAIFGGDIGQTNINA</sequence>
<dbReference type="AlphaFoldDB" id="A0AAE6ZRN0"/>
<accession>A0AAE6ZRN0</accession>
<protein>
    <submittedName>
        <fullName evidence="1">Uncharacterized protein</fullName>
    </submittedName>
</protein>
<reference evidence="1 3" key="1">
    <citation type="submission" date="2020-04" db="EMBL/GenBank/DDBJ databases">
        <authorList>
            <person name="Yao Y."/>
            <person name="He Z."/>
        </authorList>
    </citation>
    <scope>NUCLEOTIDE SEQUENCE [LARGE SCALE GENOMIC DNA]</scope>
    <source>
        <strain evidence="1 3">CY-1</strain>
    </source>
</reference>
<dbReference type="Proteomes" id="UP000501367">
    <property type="component" value="Chromosome"/>
</dbReference>
<evidence type="ECO:0000313" key="2">
    <source>
        <dbReference type="EMBL" id="QJC76732.1"/>
    </source>
</evidence>
<dbReference type="RefSeq" id="WP_168756985.1">
    <property type="nucleotide sequence ID" value="NZ_CP051487.1"/>
</dbReference>
<evidence type="ECO:0000313" key="1">
    <source>
        <dbReference type="EMBL" id="QJC76731.1"/>
    </source>
</evidence>
<evidence type="ECO:0000313" key="3">
    <source>
        <dbReference type="Proteomes" id="UP000501367"/>
    </source>
</evidence>
<proteinExistence type="predicted"/>
<dbReference type="GeneID" id="72197061"/>
<gene>
    <name evidence="1" type="ORF">HGP31_24420</name>
    <name evidence="2" type="ORF">HGP31_25900</name>
</gene>